<dbReference type="Proteomes" id="UP000805704">
    <property type="component" value="Chromosome 7"/>
</dbReference>
<name>A0ACB7EH32_NIBAL</name>
<sequence>MATGAISMECKKITELRVVDLKSELKRRNLDTSGVKSVLLARLRQAIEDEGGDPENIQVQPPNDTPTRKGGKAKGKRVDSDADTTGEEDVFSKVTVVQISVVNFNVAKTNLK</sequence>
<proteinExistence type="predicted"/>
<gene>
    <name evidence="1" type="primary">SLTM.2</name>
    <name evidence="1" type="ORF">GBF38_007236</name>
</gene>
<accession>A0ACB7EH32</accession>
<reference evidence="1" key="1">
    <citation type="submission" date="2020-04" db="EMBL/GenBank/DDBJ databases">
        <title>A chromosome-scale assembly and high-density genetic map of the yellow drum (Nibea albiflora) genome.</title>
        <authorList>
            <person name="Xu D."/>
            <person name="Zhang W."/>
            <person name="Chen R."/>
            <person name="Tan P."/>
            <person name="Wang L."/>
            <person name="Song H."/>
            <person name="Tian L."/>
            <person name="Zhu Q."/>
            <person name="Wang B."/>
        </authorList>
    </citation>
    <scope>NUCLEOTIDE SEQUENCE</scope>
    <source>
        <strain evidence="1">ZJHYS-2018</strain>
    </source>
</reference>
<evidence type="ECO:0000313" key="1">
    <source>
        <dbReference type="EMBL" id="KAG8001535.1"/>
    </source>
</evidence>
<organism evidence="1 2">
    <name type="scientific">Nibea albiflora</name>
    <name type="common">Yellow drum</name>
    <name type="synonym">Corvina albiflora</name>
    <dbReference type="NCBI Taxonomy" id="240163"/>
    <lineage>
        <taxon>Eukaryota</taxon>
        <taxon>Metazoa</taxon>
        <taxon>Chordata</taxon>
        <taxon>Craniata</taxon>
        <taxon>Vertebrata</taxon>
        <taxon>Euteleostomi</taxon>
        <taxon>Actinopterygii</taxon>
        <taxon>Neopterygii</taxon>
        <taxon>Teleostei</taxon>
        <taxon>Neoteleostei</taxon>
        <taxon>Acanthomorphata</taxon>
        <taxon>Eupercaria</taxon>
        <taxon>Sciaenidae</taxon>
        <taxon>Nibea</taxon>
    </lineage>
</organism>
<protein>
    <submittedName>
        <fullName evidence="1">SAFB-like transcription modulator</fullName>
    </submittedName>
</protein>
<comment type="caution">
    <text evidence="1">The sequence shown here is derived from an EMBL/GenBank/DDBJ whole genome shotgun (WGS) entry which is preliminary data.</text>
</comment>
<dbReference type="EMBL" id="CM024795">
    <property type="protein sequence ID" value="KAG8001535.1"/>
    <property type="molecule type" value="Genomic_DNA"/>
</dbReference>
<evidence type="ECO:0000313" key="2">
    <source>
        <dbReference type="Proteomes" id="UP000805704"/>
    </source>
</evidence>
<keyword evidence="2" id="KW-1185">Reference proteome</keyword>